<evidence type="ECO:0000256" key="2">
    <source>
        <dbReference type="ARBA" id="ARBA00022527"/>
    </source>
</evidence>
<evidence type="ECO:0000256" key="7">
    <source>
        <dbReference type="ARBA" id="ARBA00047899"/>
    </source>
</evidence>
<dbReference type="CDD" id="cd14014">
    <property type="entry name" value="STKc_PknB_like"/>
    <property type="match status" value="1"/>
</dbReference>
<dbReference type="OMA" id="IICCALE"/>
<feature type="binding site" evidence="10 12">
    <location>
        <position position="64"/>
    </location>
    <ligand>
        <name>ATP</name>
        <dbReference type="ChEBI" id="CHEBI:30616"/>
    </ligand>
</feature>
<dbReference type="InterPro" id="IPR011009">
    <property type="entry name" value="Kinase-like_dom_sf"/>
</dbReference>
<keyword evidence="17" id="KW-1185">Reference proteome</keyword>
<evidence type="ECO:0000313" key="16">
    <source>
        <dbReference type="Ensembl" id="ENSEBUP00000000891.1"/>
    </source>
</evidence>
<keyword evidence="6 10" id="KW-0067">ATP-binding</keyword>
<dbReference type="SMART" id="SM00220">
    <property type="entry name" value="S_TKc"/>
    <property type="match status" value="1"/>
</dbReference>
<keyword evidence="3" id="KW-0808">Transferase</keyword>
<dbReference type="Proteomes" id="UP000694388">
    <property type="component" value="Unplaced"/>
</dbReference>
<dbReference type="EC" id="2.7.11.1" evidence="1"/>
<dbReference type="SUPFAM" id="SSF56112">
    <property type="entry name" value="Protein kinase-like (PK-like)"/>
    <property type="match status" value="1"/>
</dbReference>
<dbReference type="Pfam" id="PF00069">
    <property type="entry name" value="Pkinase"/>
    <property type="match status" value="1"/>
</dbReference>
<evidence type="ECO:0000259" key="15">
    <source>
        <dbReference type="PROSITE" id="PS50011"/>
    </source>
</evidence>
<keyword evidence="2 13" id="KW-0723">Serine/threonine-protein kinase</keyword>
<evidence type="ECO:0000256" key="1">
    <source>
        <dbReference type="ARBA" id="ARBA00012513"/>
    </source>
</evidence>
<comment type="catalytic activity">
    <reaction evidence="8">
        <text>L-seryl-[protein] + ATP = O-phospho-L-seryl-[protein] + ADP + H(+)</text>
        <dbReference type="Rhea" id="RHEA:17989"/>
        <dbReference type="Rhea" id="RHEA-COMP:9863"/>
        <dbReference type="Rhea" id="RHEA-COMP:11604"/>
        <dbReference type="ChEBI" id="CHEBI:15378"/>
        <dbReference type="ChEBI" id="CHEBI:29999"/>
        <dbReference type="ChEBI" id="CHEBI:30616"/>
        <dbReference type="ChEBI" id="CHEBI:83421"/>
        <dbReference type="ChEBI" id="CHEBI:456216"/>
        <dbReference type="EC" id="2.7.11.1"/>
    </reaction>
</comment>
<feature type="domain" description="Protein kinase" evidence="15">
    <location>
        <begin position="35"/>
        <end position="219"/>
    </location>
</feature>
<feature type="active site" description="Proton acceptor" evidence="9">
    <location>
        <position position="163"/>
    </location>
</feature>
<dbReference type="Gene3D" id="1.10.510.10">
    <property type="entry name" value="Transferase(Phosphotransferase) domain 1"/>
    <property type="match status" value="1"/>
</dbReference>
<dbReference type="AlphaFoldDB" id="A0A8C4N2Y2"/>
<comment type="similarity">
    <text evidence="13">Belongs to the protein kinase superfamily.</text>
</comment>
<dbReference type="PANTHER" id="PTHR24350">
    <property type="entry name" value="SERINE/THREONINE-PROTEIN KINASE IAL-RELATED"/>
    <property type="match status" value="1"/>
</dbReference>
<accession>A0A8C4N2Y2</accession>
<dbReference type="PROSITE" id="PS00107">
    <property type="entry name" value="PROTEIN_KINASE_ATP"/>
    <property type="match status" value="1"/>
</dbReference>
<dbReference type="InterPro" id="IPR030616">
    <property type="entry name" value="Aur-like"/>
</dbReference>
<dbReference type="GO" id="GO:0005524">
    <property type="term" value="F:ATP binding"/>
    <property type="evidence" value="ECO:0007669"/>
    <property type="project" value="UniProtKB-UniRule"/>
</dbReference>
<dbReference type="InterPro" id="IPR008271">
    <property type="entry name" value="Ser/Thr_kinase_AS"/>
</dbReference>
<dbReference type="GO" id="GO:0004674">
    <property type="term" value="F:protein serine/threonine kinase activity"/>
    <property type="evidence" value="ECO:0007669"/>
    <property type="project" value="UniProtKB-KW"/>
</dbReference>
<evidence type="ECO:0000256" key="13">
    <source>
        <dbReference type="RuleBase" id="RU000304"/>
    </source>
</evidence>
<evidence type="ECO:0000256" key="14">
    <source>
        <dbReference type="SAM" id="Phobius"/>
    </source>
</evidence>
<evidence type="ECO:0000256" key="5">
    <source>
        <dbReference type="ARBA" id="ARBA00022777"/>
    </source>
</evidence>
<evidence type="ECO:0000313" key="17">
    <source>
        <dbReference type="Proteomes" id="UP000694388"/>
    </source>
</evidence>
<feature type="cross-link" description="Glycyl lysine isopeptide (Lys-Gly) (interchain with G-Cter in SUMO2)" evidence="11">
    <location>
        <position position="165"/>
    </location>
</feature>
<comment type="catalytic activity">
    <reaction evidence="7">
        <text>L-threonyl-[protein] + ATP = O-phospho-L-threonyl-[protein] + ADP + H(+)</text>
        <dbReference type="Rhea" id="RHEA:46608"/>
        <dbReference type="Rhea" id="RHEA-COMP:11060"/>
        <dbReference type="Rhea" id="RHEA-COMP:11605"/>
        <dbReference type="ChEBI" id="CHEBI:15378"/>
        <dbReference type="ChEBI" id="CHEBI:30013"/>
        <dbReference type="ChEBI" id="CHEBI:30616"/>
        <dbReference type="ChEBI" id="CHEBI:61977"/>
        <dbReference type="ChEBI" id="CHEBI:456216"/>
        <dbReference type="EC" id="2.7.11.1"/>
    </reaction>
</comment>
<evidence type="ECO:0000256" key="9">
    <source>
        <dbReference type="PIRSR" id="PIRSR630616-1"/>
    </source>
</evidence>
<dbReference type="GeneTree" id="ENSGT00940000168858"/>
<proteinExistence type="inferred from homology"/>
<dbReference type="PROSITE" id="PS50011">
    <property type="entry name" value="PROTEIN_KINASE_DOM"/>
    <property type="match status" value="1"/>
</dbReference>
<evidence type="ECO:0000256" key="8">
    <source>
        <dbReference type="ARBA" id="ARBA00048679"/>
    </source>
</evidence>
<dbReference type="Ensembl" id="ENSEBUT00000001201.1">
    <property type="protein sequence ID" value="ENSEBUP00000000891.1"/>
    <property type="gene ID" value="ENSEBUG00000000877.1"/>
</dbReference>
<dbReference type="InterPro" id="IPR017441">
    <property type="entry name" value="Protein_kinase_ATP_BS"/>
</dbReference>
<protein>
    <recommendedName>
        <fullName evidence="1">non-specific serine/threonine protein kinase</fullName>
        <ecNumber evidence="1">2.7.11.1</ecNumber>
    </recommendedName>
</protein>
<evidence type="ECO:0000256" key="4">
    <source>
        <dbReference type="ARBA" id="ARBA00022741"/>
    </source>
</evidence>
<keyword evidence="5" id="KW-0418">Kinase</keyword>
<sequence length="219" mass="24558">MIEISNSPSVLPVEGQVLPSVLPVEGQSTPNISGYDVLKELGRGSFGKVFLARRHENDQQVAIKMMHSSPTQFAFMKKLLQKEYSLMKGLKHPNILQVFASGVTSQGLFYFGMELATMGSLDDLMLQKLTVKGFWTEERAKTIMFQAASGLNYLHSANLCHRDIKPDNIVFDYKAQVKIIDFGVAAYVPPGGLIHLLFLVILRIFIYYLCHKGGRRLFS</sequence>
<reference evidence="16" key="1">
    <citation type="submission" date="2025-05" db="UniProtKB">
        <authorList>
            <consortium name="Ensembl"/>
        </authorList>
    </citation>
    <scope>IDENTIFICATION</scope>
</reference>
<keyword evidence="14" id="KW-0812">Transmembrane</keyword>
<evidence type="ECO:0000256" key="6">
    <source>
        <dbReference type="ARBA" id="ARBA00022840"/>
    </source>
</evidence>
<name>A0A8C4N2Y2_EPTBU</name>
<evidence type="ECO:0000256" key="3">
    <source>
        <dbReference type="ARBA" id="ARBA00022679"/>
    </source>
</evidence>
<keyword evidence="4 10" id="KW-0547">Nucleotide-binding</keyword>
<evidence type="ECO:0000256" key="12">
    <source>
        <dbReference type="PROSITE-ProRule" id="PRU10141"/>
    </source>
</evidence>
<dbReference type="InterPro" id="IPR000719">
    <property type="entry name" value="Prot_kinase_dom"/>
</dbReference>
<keyword evidence="14" id="KW-0472">Membrane</keyword>
<dbReference type="Ensembl" id="ENSEBUT00000001181.1">
    <property type="protein sequence ID" value="ENSEBUP00000000872.1"/>
    <property type="gene ID" value="ENSEBUG00000000877.1"/>
</dbReference>
<dbReference type="PROSITE" id="PS00108">
    <property type="entry name" value="PROTEIN_KINASE_ST"/>
    <property type="match status" value="1"/>
</dbReference>
<evidence type="ECO:0000256" key="11">
    <source>
        <dbReference type="PIRSR" id="PIRSR630616-3"/>
    </source>
</evidence>
<feature type="binding site" evidence="10">
    <location>
        <begin position="114"/>
        <end position="116"/>
    </location>
    <ligand>
        <name>ATP</name>
        <dbReference type="ChEBI" id="CHEBI:30616"/>
    </ligand>
</feature>
<keyword evidence="14" id="KW-1133">Transmembrane helix</keyword>
<organism evidence="16 17">
    <name type="scientific">Eptatretus burgeri</name>
    <name type="common">Inshore hagfish</name>
    <dbReference type="NCBI Taxonomy" id="7764"/>
    <lineage>
        <taxon>Eukaryota</taxon>
        <taxon>Metazoa</taxon>
        <taxon>Chordata</taxon>
        <taxon>Craniata</taxon>
        <taxon>Vertebrata</taxon>
        <taxon>Cyclostomata</taxon>
        <taxon>Myxini</taxon>
        <taxon>Myxiniformes</taxon>
        <taxon>Myxinidae</taxon>
        <taxon>Eptatretinae</taxon>
        <taxon>Eptatretus</taxon>
    </lineage>
</organism>
<evidence type="ECO:0000256" key="10">
    <source>
        <dbReference type="PIRSR" id="PIRSR630616-2"/>
    </source>
</evidence>
<feature type="binding site" evidence="10">
    <location>
        <position position="181"/>
    </location>
    <ligand>
        <name>ATP</name>
        <dbReference type="ChEBI" id="CHEBI:30616"/>
    </ligand>
</feature>
<feature type="transmembrane region" description="Helical" evidence="14">
    <location>
        <begin position="192"/>
        <end position="210"/>
    </location>
</feature>